<evidence type="ECO:0000313" key="4">
    <source>
        <dbReference type="Proteomes" id="UP001247805"/>
    </source>
</evidence>
<reference evidence="3 4" key="1">
    <citation type="submission" date="2023-10" db="EMBL/GenBank/DDBJ databases">
        <title>Glaciecola aquimarina strain GGW-M5 nov., isolated from a coastal seawater.</title>
        <authorList>
            <person name="Bayburt H."/>
            <person name="Kim J.M."/>
            <person name="Choi B.J."/>
            <person name="Jeon C.O."/>
        </authorList>
    </citation>
    <scope>NUCLEOTIDE SEQUENCE [LARGE SCALE GENOMIC DNA]</scope>
    <source>
        <strain evidence="3 4">KCTC 32108</strain>
    </source>
</reference>
<keyword evidence="4" id="KW-1185">Reference proteome</keyword>
<feature type="domain" description="FIST" evidence="1">
    <location>
        <begin position="31"/>
        <end position="210"/>
    </location>
</feature>
<gene>
    <name evidence="3" type="ORF">RS130_02540</name>
</gene>
<dbReference type="InterPro" id="IPR013702">
    <property type="entry name" value="FIST_domain_N"/>
</dbReference>
<comment type="caution">
    <text evidence="3">The sequence shown here is derived from an EMBL/GenBank/DDBJ whole genome shotgun (WGS) entry which is preliminary data.</text>
</comment>
<dbReference type="Proteomes" id="UP001247805">
    <property type="component" value="Unassembled WGS sequence"/>
</dbReference>
<dbReference type="Pfam" id="PF10442">
    <property type="entry name" value="FIST_C"/>
    <property type="match status" value="1"/>
</dbReference>
<name>A0ABU3SSF4_9ALTE</name>
<organism evidence="3 4">
    <name type="scientific">Paraglaciecola aquimarina</name>
    <dbReference type="NCBI Taxonomy" id="1235557"/>
    <lineage>
        <taxon>Bacteria</taxon>
        <taxon>Pseudomonadati</taxon>
        <taxon>Pseudomonadota</taxon>
        <taxon>Gammaproteobacteria</taxon>
        <taxon>Alteromonadales</taxon>
        <taxon>Alteromonadaceae</taxon>
        <taxon>Paraglaciecola</taxon>
    </lineage>
</organism>
<feature type="domain" description="FIST C-domain" evidence="2">
    <location>
        <begin position="211"/>
        <end position="350"/>
    </location>
</feature>
<dbReference type="PANTHER" id="PTHR40252:SF2">
    <property type="entry name" value="BLR0328 PROTEIN"/>
    <property type="match status" value="1"/>
</dbReference>
<dbReference type="Pfam" id="PF08495">
    <property type="entry name" value="FIST"/>
    <property type="match status" value="1"/>
</dbReference>
<accession>A0ABU3SSF4</accession>
<dbReference type="RefSeq" id="WP_316024652.1">
    <property type="nucleotide sequence ID" value="NZ_JAWDIO010000002.1"/>
</dbReference>
<dbReference type="EMBL" id="JAWDIO010000002">
    <property type="protein sequence ID" value="MDU0352951.1"/>
    <property type="molecule type" value="Genomic_DNA"/>
</dbReference>
<dbReference type="PANTHER" id="PTHR40252">
    <property type="entry name" value="BLR0328 PROTEIN"/>
    <property type="match status" value="1"/>
</dbReference>
<dbReference type="InterPro" id="IPR019494">
    <property type="entry name" value="FIST_C"/>
</dbReference>
<evidence type="ECO:0000259" key="2">
    <source>
        <dbReference type="SMART" id="SM01204"/>
    </source>
</evidence>
<evidence type="ECO:0000313" key="3">
    <source>
        <dbReference type="EMBL" id="MDU0352951.1"/>
    </source>
</evidence>
<proteinExistence type="predicted"/>
<evidence type="ECO:0000259" key="1">
    <source>
        <dbReference type="SMART" id="SM00897"/>
    </source>
</evidence>
<protein>
    <submittedName>
        <fullName evidence="3">FIST C-terminal domain-containing protein</fullName>
    </submittedName>
</protein>
<sequence>MSLLFGSVEYSTDIASDNLTNLLESVLLQAPSGILILCCEQTLDKFSAFDAFLKSIPIPIFGGIFPSLVLDNETKEQGIIFVPIRVPLDINIFQDLERAQEFEFCFNLTSHQSLMVLVDGLARNIDHALNQIFLQFGQTQQVFGGGAGSLSFEHKPCLITNQGLLQDAMVVIALQLETQLAIGHGWTKLAGPYLANQVDDNRILQLNFQPALAIYKQVVEQHDGRLFSEHDFFEIAKTYPFGMERLDDDVLVRDPVTVEQESLVCVGKVPENTMLYVLDGQHTKLIDAAVQAVQKISNNMQHPAAMIFDCISRKLFLEDDFNAELSQISAELSHNEVLFGALVLGEIASGQSGAIHFHNKTAVVAMFEGK</sequence>
<dbReference type="SMART" id="SM00897">
    <property type="entry name" value="FIST"/>
    <property type="match status" value="1"/>
</dbReference>
<dbReference type="SMART" id="SM01204">
    <property type="entry name" value="FIST_C"/>
    <property type="match status" value="1"/>
</dbReference>